<gene>
    <name evidence="6" type="ORF">COCSUDRAFT_46461</name>
</gene>
<name>I0Z5V2_COCSC</name>
<dbReference type="InterPro" id="IPR020843">
    <property type="entry name" value="ER"/>
</dbReference>
<dbReference type="SUPFAM" id="SSF57850">
    <property type="entry name" value="RING/U-box"/>
    <property type="match status" value="1"/>
</dbReference>
<dbReference type="Proteomes" id="UP000007264">
    <property type="component" value="Unassembled WGS sequence"/>
</dbReference>
<dbReference type="InterPro" id="IPR013149">
    <property type="entry name" value="ADH-like_C"/>
</dbReference>
<dbReference type="InterPro" id="IPR001841">
    <property type="entry name" value="Znf_RING"/>
</dbReference>
<dbReference type="SUPFAM" id="SSF55874">
    <property type="entry name" value="ATPase domain of HSP90 chaperone/DNA topoisomerase II/histidine kinase"/>
    <property type="match status" value="2"/>
</dbReference>
<evidence type="ECO:0000313" key="7">
    <source>
        <dbReference type="Proteomes" id="UP000007264"/>
    </source>
</evidence>
<organism evidence="6 7">
    <name type="scientific">Coccomyxa subellipsoidea (strain C-169)</name>
    <name type="common">Green microalga</name>
    <dbReference type="NCBI Taxonomy" id="574566"/>
    <lineage>
        <taxon>Eukaryota</taxon>
        <taxon>Viridiplantae</taxon>
        <taxon>Chlorophyta</taxon>
        <taxon>core chlorophytes</taxon>
        <taxon>Trebouxiophyceae</taxon>
        <taxon>Trebouxiophyceae incertae sedis</taxon>
        <taxon>Coccomyxaceae</taxon>
        <taxon>Coccomyxa</taxon>
        <taxon>Coccomyxa subellipsoidea</taxon>
    </lineage>
</organism>
<dbReference type="GO" id="GO:0016491">
    <property type="term" value="F:oxidoreductase activity"/>
    <property type="evidence" value="ECO:0007669"/>
    <property type="project" value="InterPro"/>
</dbReference>
<dbReference type="InterPro" id="IPR042201">
    <property type="entry name" value="FH2_Formin_sf"/>
</dbReference>
<feature type="compositionally biased region" description="Basic and acidic residues" evidence="3">
    <location>
        <begin position="3586"/>
        <end position="3597"/>
    </location>
</feature>
<evidence type="ECO:0000313" key="6">
    <source>
        <dbReference type="EMBL" id="EIE26021.1"/>
    </source>
</evidence>
<feature type="region of interest" description="Disordered" evidence="3">
    <location>
        <begin position="3287"/>
        <end position="3323"/>
    </location>
</feature>
<dbReference type="InterPro" id="IPR015425">
    <property type="entry name" value="FH2_Formin"/>
</dbReference>
<feature type="region of interest" description="Disordered" evidence="3">
    <location>
        <begin position="4986"/>
        <end position="5063"/>
    </location>
</feature>
<proteinExistence type="inferred from homology"/>
<dbReference type="Pfam" id="PF00107">
    <property type="entry name" value="ADH_zinc_N"/>
    <property type="match status" value="1"/>
</dbReference>
<dbReference type="Gene3D" id="3.30.40.10">
    <property type="entry name" value="Zinc/RING finger domain, C3HC4 (zinc finger)"/>
    <property type="match status" value="1"/>
</dbReference>
<dbReference type="EMBL" id="AGSI01000003">
    <property type="protein sequence ID" value="EIE26021.1"/>
    <property type="molecule type" value="Genomic_DNA"/>
</dbReference>
<evidence type="ECO:0000256" key="3">
    <source>
        <dbReference type="SAM" id="MobiDB-lite"/>
    </source>
</evidence>
<reference evidence="6 7" key="1">
    <citation type="journal article" date="2012" name="Genome Biol.">
        <title>The genome of the polar eukaryotic microalga coccomyxa subellipsoidea reveals traits of cold adaptation.</title>
        <authorList>
            <person name="Blanc G."/>
            <person name="Agarkova I."/>
            <person name="Grimwood J."/>
            <person name="Kuo A."/>
            <person name="Brueggeman A."/>
            <person name="Dunigan D."/>
            <person name="Gurnon J."/>
            <person name="Ladunga I."/>
            <person name="Lindquist E."/>
            <person name="Lucas S."/>
            <person name="Pangilinan J."/>
            <person name="Proschold T."/>
            <person name="Salamov A."/>
            <person name="Schmutz J."/>
            <person name="Weeks D."/>
            <person name="Yamada T."/>
            <person name="Claverie J.M."/>
            <person name="Grigoriev I."/>
            <person name="Van Etten J."/>
            <person name="Lomsadze A."/>
            <person name="Borodovsky M."/>
        </authorList>
    </citation>
    <scope>NUCLEOTIDE SEQUENCE [LARGE SCALE GENOMIC DNA]</scope>
    <source>
        <strain evidence="6 7">C-169</strain>
    </source>
</reference>
<dbReference type="GO" id="GO:0030544">
    <property type="term" value="F:Hsp70 protein binding"/>
    <property type="evidence" value="ECO:0007669"/>
    <property type="project" value="TreeGrafter"/>
</dbReference>
<dbReference type="Pfam" id="PF25794">
    <property type="entry name" value="SACS"/>
    <property type="match status" value="3"/>
</dbReference>
<evidence type="ECO:0000259" key="4">
    <source>
        <dbReference type="PROSITE" id="PS50089"/>
    </source>
</evidence>
<dbReference type="PANTHER" id="PTHR15600:SF42">
    <property type="entry name" value="SACSIN"/>
    <property type="match status" value="1"/>
</dbReference>
<dbReference type="CDD" id="cd08241">
    <property type="entry name" value="QOR1"/>
    <property type="match status" value="1"/>
</dbReference>
<dbReference type="InterPro" id="IPR036291">
    <property type="entry name" value="NAD(P)-bd_dom_sf"/>
</dbReference>
<feature type="domain" description="RING-type" evidence="4">
    <location>
        <begin position="4565"/>
        <end position="4600"/>
    </location>
</feature>
<dbReference type="STRING" id="574566.I0Z5V2"/>
<dbReference type="SUPFAM" id="SSF50129">
    <property type="entry name" value="GroES-like"/>
    <property type="match status" value="1"/>
</dbReference>
<keyword evidence="1" id="KW-0862">Zinc</keyword>
<dbReference type="Gene3D" id="1.20.58.2220">
    <property type="entry name" value="Formin, FH2 domain"/>
    <property type="match status" value="1"/>
</dbReference>
<feature type="compositionally biased region" description="Basic and acidic residues" evidence="3">
    <location>
        <begin position="3291"/>
        <end position="3302"/>
    </location>
</feature>
<dbReference type="SUPFAM" id="SSF51735">
    <property type="entry name" value="NAD(P)-binding Rossmann-fold domains"/>
    <property type="match status" value="1"/>
</dbReference>
<evidence type="ECO:0000259" key="5">
    <source>
        <dbReference type="PROSITE" id="PS51444"/>
    </source>
</evidence>
<dbReference type="SMART" id="SM00498">
    <property type="entry name" value="FH2"/>
    <property type="match status" value="1"/>
</dbReference>
<dbReference type="InterPro" id="IPR013154">
    <property type="entry name" value="ADH-like_N"/>
</dbReference>
<dbReference type="SUPFAM" id="SSF101447">
    <property type="entry name" value="Formin homology 2 domain (FH2 domain)"/>
    <property type="match status" value="1"/>
</dbReference>
<dbReference type="InterPro" id="IPR052972">
    <property type="entry name" value="Sacsin_chaperone_reg"/>
</dbReference>
<protein>
    <recommendedName>
        <fullName evidence="2">Formin-like protein</fullName>
    </recommendedName>
</protein>
<dbReference type="GO" id="GO:0008270">
    <property type="term" value="F:zinc ion binding"/>
    <property type="evidence" value="ECO:0007669"/>
    <property type="project" value="UniProtKB-KW"/>
</dbReference>
<feature type="region of interest" description="Disordered" evidence="3">
    <location>
        <begin position="3573"/>
        <end position="3610"/>
    </location>
</feature>
<feature type="region of interest" description="Disordered" evidence="3">
    <location>
        <begin position="4448"/>
        <end position="4495"/>
    </location>
</feature>
<dbReference type="Pfam" id="PF13920">
    <property type="entry name" value="zf-C3HC4_3"/>
    <property type="match status" value="1"/>
</dbReference>
<dbReference type="InterPro" id="IPR036890">
    <property type="entry name" value="HATPase_C_sf"/>
</dbReference>
<keyword evidence="1" id="KW-0863">Zinc-finger</keyword>
<dbReference type="OrthoDB" id="10257049at2759"/>
<accession>I0Z5V2</accession>
<feature type="compositionally biased region" description="Low complexity" evidence="3">
    <location>
        <begin position="4454"/>
        <end position="4464"/>
    </location>
</feature>
<keyword evidence="7" id="KW-1185">Reference proteome</keyword>
<dbReference type="Gene3D" id="1.20.58.630">
    <property type="match status" value="1"/>
</dbReference>
<dbReference type="RefSeq" id="XP_005650565.1">
    <property type="nucleotide sequence ID" value="XM_005650508.1"/>
</dbReference>
<feature type="region of interest" description="Disordered" evidence="3">
    <location>
        <begin position="5274"/>
        <end position="5303"/>
    </location>
</feature>
<evidence type="ECO:0000256" key="2">
    <source>
        <dbReference type="RuleBase" id="RU361260"/>
    </source>
</evidence>
<evidence type="ECO:0000256" key="1">
    <source>
        <dbReference type="PROSITE-ProRule" id="PRU00175"/>
    </source>
</evidence>
<feature type="compositionally biased region" description="Low complexity" evidence="3">
    <location>
        <begin position="3303"/>
        <end position="3322"/>
    </location>
</feature>
<feature type="region of interest" description="Disordered" evidence="3">
    <location>
        <begin position="4793"/>
        <end position="4827"/>
    </location>
</feature>
<dbReference type="eggNOG" id="KOG1198">
    <property type="taxonomic scope" value="Eukaryota"/>
</dbReference>
<dbReference type="PANTHER" id="PTHR15600">
    <property type="entry name" value="SACSIN"/>
    <property type="match status" value="1"/>
</dbReference>
<dbReference type="Pfam" id="PF08240">
    <property type="entry name" value="ADH_N"/>
    <property type="match status" value="1"/>
</dbReference>
<dbReference type="GeneID" id="17044025"/>
<dbReference type="Gene3D" id="3.40.50.720">
    <property type="entry name" value="NAD(P)-binding Rossmann-like Domain"/>
    <property type="match status" value="1"/>
</dbReference>
<dbReference type="PROSITE" id="PS51444">
    <property type="entry name" value="FH2"/>
    <property type="match status" value="1"/>
</dbReference>
<comment type="similarity">
    <text evidence="2">Belongs to the formin-like family.</text>
</comment>
<sequence>MEVWQDFGQKIDLAVRIRDILHDYPEGTSVLKELIQNADDAGATTIRFCLDERQHKTDRLAAQSLASFQGPALLAYNDAVFSEADFQSISSIGQSVKREQKGKTGRFGVGFNASYHLSDVVSFISGSQLVIFDPHCTYLPNITPQNPGKRIDFVQSSAAAAHPDQFAPYQAFGCDAKSYFRGTIFRFPLRTAEQATTSRISKQVYKVEGVRDILEDLQREAVSALLFLKNLQRLEVYEWGRLSAQPSFFELSSNRRDIWHGKGMAGVGQLRCDWNISLLKASPNPQPNVPSMKHTAATMLSACADHDVAAPAYANLLAEAAKGLGPSPAFYKLWPVQLVREPWAVLVTALYQELPSRKVVHTAAGGGKWLAPDNAVYVDGAVQRDSALVDALIAVGVPIASGPPEVTRMLVQHTVQRPQLLCPASLRVHIRSAQRATLAACSADKSRAAVLLAYCLQDLDETDPESCLELVGLPLLPLMNGTIKAMERVAPGQDAVYICSAVERKLLGAHAACLVDSDALSRETADRLTAVACTGCLDLQLVDSSALVDVFLPRLLPRFWQGQALVSWNAGADGAPTADWIALLWQQLQAFDDLSVFSPWPLLPTASGELAALTTLDRSLLVWEPDDTTWEPPVTSALTKLGIRLVSSRAGVAHHKLHRHVHLGTGRGVLAALEVVFAQSGPYAGSHAEELFQRTGISQDERHALRRLLLQERWLRGHPEHFDVLRHLPIFETASSASESRESGSPASFITLLGQAFIAPAAMPSSALPTSFVAFANDAERNALQLLGVQPLSRSEVLRRHVLGRLPDQSAAARQAIMLYALSHLPLMVAEDHAVLDHLRVTPFVDTESGKLQPPGILKPELVALLDSSSSFPAGPFASEEALASLQRLGLRSTVSTATLLDSQLLLEYLEMEAGRLLGPSQGQQSGVESLLNRVTAFRQAPSASPSPEAARFWAEMGGLAWCPVLAEAPFEGLPWPKQQELVAPPRAMRPLQDLWLCSGTMCILAADCRTAVLADGLGWSAPVNGSVVGTQLASLGAMHPAGQAADVALQQRLARAVPQIYTCLSSLSRHDMEVVSAILSDAPCVWTGNGFVPVARVAFRGPLNLSPWLYCIPGDLQPFRQVLAELGVAESFTADQYVGVLADMAAAFGKDPLSAAQQEQAVSVLQALSDMRVNADKLYILDSRSVLAPASDLVYNDAPWVPDQQIRFVHPKLSNEVSEKLGVKSLRRMMLADSADTVPLGLHSVEAFGQSEALTTRLKHIIDDYADGPGILMELLQNADDAGASEVSFLLDNQQYGTNSVLAPRMAAWQGPALLCFNDAVFTPSDFRNISRIGQDTKVDRPATTGRFGLGFNAVYHWTDLPAFVSGDYLVMFDPHAKWLPGTSPAQPGLKIAFQRANLLSQFPDAFQPFLHFNCSLRDTYPGTLFRFPLRTEELAKQSEIKGQAYTPSSVLSLFEGMRAQVERTLLFLKSVRSAAVYVRDAGDEAPRLLFRASMDTQDGRSSQAAICRFIGEGGRVQREAFYQRLAKAGPAELPAAQTTATVTIEDLHGEEQRKLVQTWLISNALGGSRARRMAVQMQKAGRGLVPWAGVAVPVQLPPANALEPLQLRNNEHEQLVQNQSAAPAAESTQPLVGRAFCFLPLPCSTGLPVHVNGYFELSSNRRNIWFSDLPSDLAGQGKVRSDWNLVLLEDLAAPLYAGLLAESAQRLGPTPAYFALWPPANLAPPWSNLVTQLYKEVASLKVVWTDSRGGRWVTPTDALLPDEACTADPELAAALSMEGMPLVTGLALAQRPAEERAEAAAAVLSYCLSGLPLSAPKAVQQLAGLHIVHTMQGGLTALQPSEAGVAPLLLATGEQQELLPSSQAALVLHCKADSVLGGKLLAVAGYGAMNIKALSAESLAETLLPELLPRHWRGQETVTWDPQAAAADGHFTADTLCKLWSLLATLPDLSALQSWPLVPAHKYTLSQLGSPSKVVEEGAWAEGVSSALARLGVRVLDGSILPPAAMGSARALVNPATGCGVLSAISNAAGGDLGRIGRRMIAEGVTTEERQQLRAFLIQERWFSGPGCVTPAQQSVVKALPIFEAAAGAAAGDASAEEPAAAFLDLLEGRYLALDGTDEALLGPGFLKHVAAGEARVLVERLGVQLLTHQQLITDHVLPRLHNIAPAARDTAMLHLLDSIQAVLSSNPALAKQLSTTAFVPIKASLAAPVSLYDPRNEEMVALLDADTHFPSGPFRKDDKVLDALKALGLRSEVSSEMFLDAARSLDSLKTTPEKDVDRASLLLEKLDEVATQEDVEDQVGNDLSGNEGDFWEKMKMLCWCPVVTVTPHPDMPFARASGHLAPPRIARRVHEAWLCSASLRLVNGNPGAALASRLGWAGPLPATTLGAQLLELGRLHPQVEDDMLLGILEDSAVQIYAGLQARLDDAAECDAVRVMLEDSACVWAGRGFVPANRALLSLNHDCTPYLHHVPEAVAPYKQLLAFLGVADGLKAAHATRALQDMAKEQGLTSLSQKELSVVVHLARSLAEMKAGGASIHEQVWLPDSEGVMALARHIFFDDAPWLAGGGQRLVHRDIPNDVAEALGCQSLRYHHQVNTRMTADLPCAPASMIAPLLTAAAEDMAHALLDIAELADAVGAETMEVTLDYRQHGVESLLLPGLADFQGPAICITLPGVVLSREELCQLQCPGTPYRVRGRNCRCGTGLLSSYNLTDLPMAISGDSLYIWDPHGHHLSASGKKGTGASAAKQYQHVGGESDLVARFADQFSAWDFGGPSVDISSKLDCTLIRLPLRSATQAPGSSVCQDVWDVEQAAALIRQFSAHCGRMMLFMESLRCIRTQHTLQDSAAVPLSQVSLVPHEPGRRVVFDDKDWRHKSLGQLVRGHRFPGIRKTLSFTIVTTSGDKKDVVPELWLVCANAGMGAARDLAVDRRYAALQLDPTAAVAVRYDNIKDPKVLPAGGLFAPVPLHLGSPANTAGALADHLPFLVYGAFAISRSGGRHIAGADSVHRPPMPPQALQQTQELLAAFNQDLIATGVVTAWSDAFGVLLNRYAIPGSSRLRPCSAIYDMVPSGSHGTHDEKEALVMKRAARTTRYIAAQVCEDIARKPLWQLRDGRMVGLSQGCFIQPNADVSELGAAALDFIQRKLPLFNVPWHVKTVLEAAGMKDCSTVTPKAVRPLLKQMMKSGDGVSGLNPTEAAELLHFCFQDICSLMKELQLMPPLPDPPGQQPSATQQERNAAETPQPPGPPQNLLDEILGTAANNHHVQATMSYFRDVLGMEAGAAARAAAPVHQRDLPAQRAPEEAPNAEGPASASVSSEAEAAMQKQRQLSGLLQECVGLPTPTASSRIVALGTRRLYMLPQQCPLSLIDVLPKDIGLCDSLLHPLVVEPLGECLHRADVADVVMVQPFTLRAAALALQQMLPHLWATGNSVCVAWQDGTQGGPTPEKLLQLWQLLMALRDPLPSGDVALLDRWPLIPNRCARGTMVRVAHRALIFCPPDVTHGAGTSIASAQVPTQVHNSSAAGEADLSDQWAEIESASSLDGLEDQDLEINRLPRLDLQNLRHRLDQEMQPLLTEEEPASGTAEGDSRQQADHIEGRQGSSAMGQAMPARPNADLLAETEVEEPAGPWEWLLPILERLALPVLDTRFGMLAPVCALDGQLSEQDTILRKLQLCSEAGLFQVDQLGQMDCEHLFGYFAQHVPLTEEPSQLDFLRCIPIFPALLPGRRVALNSGQQAVATCPPAVITAAGMLLDLRPQYEPLYRALGVPTMSKPLLMAKYVLPHFSQLAPPAQDHALEKILQQWPVLRNNVALFDALTNTPFVLTATGERRHARDLYNPAVALLARTFRDRPVFPTAQFATPGWTEVLKQIGLRCEVDSVTFLACARELESWGLSMAKMDEEQVGESMAVARELVQEFRSNTALHSSELFTALRDIAFVPATKGLPGSHEARAVLVKHSHAALHKDWPLAWAAAPILEEGSVPPATAWTALGLRSPPLFSTMLQHLRALSSDAGQGALSSWPARGPTGLNPAQAKELSHLALIPVANGTRLVPPSSLYVRLRDDLSPFAFELPTALVGRSTTLQELGMKAAPSAADLISFLKGLRRTLGSAPLNINEVRAVLRLLRYICKHKDPELLRLLRQAQAADGVLVPAADSRLVPASACAHTLTCPPHLLSRAAECVVCAHPQLPLDICQLLGITALEDIAYESLNEAEPLQYQNIIQGQHRRDVQQLLKSHEMARAVHQVVSPYAKAVPALALSVKDVYEFTSTASGAVFIADPPPGIQLATLLSRALSRALRSPLALPLEPLLSCAAADLPAVREALLPAAATTSGGLELARLGAAGKLGTTLLPSDQALVQLKPLRPFAAGELCAYLAGASPAALAARAAQQRANGLTGVSGGGQVLCYGRVARDARPEEGAAVFRVSVEVSASHFAYLLSSEVYSFRGGSAGPGPAGAAQDAGQPPHDAPATPGADDPISNGATKLPQASEAVSEQLAVEPREVVSAIRDMLSAADLPLGLERERLLEHSLSLQAQLKATQAGLSHQRQAADSARTEGEAAREAWRCRICLSADVDAVLTTCGHALCWDCGSACRQRCPFCRTHSPVIRLYKIGSHSIASRALIINLGPTWPTAEAGRAFADSISEMKVDAWEQPPGLGICPLDTLFNACTTIHRWLSLQDDNVAVLHVRGFSGAGLTFLALLAACFLLFNVECRSLTVALAMMPDLRLQRVFHQTTPASIPPTRRRAVMHLFGGAQLRYGHYFQQIVTPGALPMLRKKRLILFKVTLRGWQRDEHATEHGSSGNEAKRPAKPWSEWEGPGGQHIQHGSQSVKLRRAFLVIYQRGRQIWADEAAPNGEEALFDVGMVLNGDITIALWRGDQMGPWDRPSWAYAFHTAFMQPGKLPVTADDLDFPGSESAVDGLAMDLMLEEDTQSQEALSRGPKGGTLDVAELRADWMALVAGVQAARSRSNAMQSARVLEEMLPFVRKGPSPTAAPSGEGEQANRQPAKDPPKRPPPPPPPKKSVKAGKLPAMPPPGAVSESGPQAGPSKDETPSSDKGANASAAPPKVKLLFWTKAPLQGGTIWSDLARSLDKGAAEVLKVIGLGRANNVAIMLTQFTDFKGGAADIRAALLSGAQLSIERLSLLCQMAPTEEEAKSLATWLSKPGHSAAQLTGPERFLAVMAAVPRMRAKCAALLFRAQLPGLVADVHAALGCLLAACKQVRESQQLRLVLVAALQVGNCLNEGSHLSDAKAVRIESLLKMADLRVTRATVRAPDHWQGSATERAPASASTPAAEWTPPKGTPPVRTLLEFVAWLVHSMEGPLGDGAGRQNTEGLSHSQRVSLRHDLGSVEEAAKRIKTEAQSQRALLFEEVAKAEAAIAGLAAFLGEPPNSDPANLFAVVWTFVLAFDRAYIYGQYQDKPPLPFIPGSEVSGIVTEIGSKVRGVTPGEHVCAVTRGGAFAEEVVVPEGAVLKLPHGVDLITAAGLPVAFGTSHVALKERANVQPGQTVLVLGAAGGVGIAAISKAMGARVVAVCRGSSKAEALERLGADVVIDTSQQPDTPLRALIKKEAPKGVDVVYDPVGGSAFQEALKVAKWGAQILIIGFASGSIPKVAANIVLVKNLTLHGVFWGSYMQHKPIVLQKSLQELVSWWAAGKISISVSHRFPLEEYREAFRTLMHRQAVGKVLLLPGSSTSRL</sequence>
<dbReference type="SMART" id="SM00184">
    <property type="entry name" value="RING"/>
    <property type="match status" value="1"/>
</dbReference>
<dbReference type="Gene3D" id="3.90.180.10">
    <property type="entry name" value="Medium-chain alcohol dehydrogenases, catalytic domain"/>
    <property type="match status" value="1"/>
</dbReference>
<dbReference type="InterPro" id="IPR029021">
    <property type="entry name" value="Prot-tyrosine_phosphatase-like"/>
</dbReference>
<dbReference type="InterPro" id="IPR011032">
    <property type="entry name" value="GroES-like_sf"/>
</dbReference>
<dbReference type="NCBIfam" id="NF047352">
    <property type="entry name" value="P_loop_sacsin"/>
    <property type="match status" value="2"/>
</dbReference>
<feature type="domain" description="FH2" evidence="5">
    <location>
        <begin position="5011"/>
        <end position="5435"/>
    </location>
</feature>
<dbReference type="InterPro" id="IPR058210">
    <property type="entry name" value="SACS/Nov_dom"/>
</dbReference>
<dbReference type="SMART" id="SM00829">
    <property type="entry name" value="PKS_ER"/>
    <property type="match status" value="1"/>
</dbReference>
<dbReference type="Pfam" id="PF02181">
    <property type="entry name" value="FH2"/>
    <property type="match status" value="1"/>
</dbReference>
<dbReference type="PROSITE" id="PS50089">
    <property type="entry name" value="ZF_RING_2"/>
    <property type="match status" value="1"/>
</dbReference>
<feature type="region of interest" description="Disordered" evidence="3">
    <location>
        <begin position="3216"/>
        <end position="3253"/>
    </location>
</feature>
<keyword evidence="1" id="KW-0479">Metal-binding</keyword>
<dbReference type="KEGG" id="csl:COCSUDRAFT_46461"/>
<comment type="caution">
    <text evidence="6">The sequence shown here is derived from an EMBL/GenBank/DDBJ whole genome shotgun (WGS) entry which is preliminary data.</text>
</comment>
<dbReference type="Gene3D" id="3.90.190.10">
    <property type="entry name" value="Protein tyrosine phosphatase superfamily"/>
    <property type="match status" value="1"/>
</dbReference>
<dbReference type="eggNOG" id="KOG1922">
    <property type="taxonomic scope" value="Eukaryota"/>
</dbReference>
<dbReference type="InterPro" id="IPR013083">
    <property type="entry name" value="Znf_RING/FYVE/PHD"/>
</dbReference>